<dbReference type="InterPro" id="IPR050151">
    <property type="entry name" value="Class-I_Pyr_Nuc-Dis_Oxidored"/>
</dbReference>
<dbReference type="SUPFAM" id="SSF51905">
    <property type="entry name" value="FAD/NAD(P)-binding domain"/>
    <property type="match status" value="1"/>
</dbReference>
<dbReference type="PANTHER" id="PTHR22912">
    <property type="entry name" value="DISULFIDE OXIDOREDUCTASE"/>
    <property type="match status" value="1"/>
</dbReference>
<comment type="similarity">
    <text evidence="1">Belongs to the class-I pyridine nucleotide-disulfide oxidoreductase family.</text>
</comment>
<dbReference type="Gene3D" id="3.30.390.30">
    <property type="match status" value="1"/>
</dbReference>
<protein>
    <submittedName>
        <fullName evidence="4">Dihydrolipoyl dehydrogenase, putative</fullName>
    </submittedName>
</protein>
<keyword evidence="2" id="KW-0520">NAD</keyword>
<evidence type="ECO:0000313" key="4">
    <source>
        <dbReference type="EMBL" id="GAE00240.1"/>
    </source>
</evidence>
<sequence>MAGDGLPLKTDAGFAVPVPQSTEPWLYAVGDVNGLAPTTHMGVYQARIASNAILSFIKGNRLPVKINIPIGGSMAKSKPSERTFPQVIFTEPNIATVGHTLMSAKATGLKVRTVDSEFSIPGAWLYGDGQPGWARWVIEEGTEKLVGATFCCVEGSEF</sequence>
<accession>V5FQ81</accession>
<dbReference type="GO" id="GO:0004148">
    <property type="term" value="F:dihydrolipoyl dehydrogenase (NADH) activity"/>
    <property type="evidence" value="ECO:0007669"/>
    <property type="project" value="TreeGrafter"/>
</dbReference>
<dbReference type="PANTHER" id="PTHR22912:SF151">
    <property type="entry name" value="DIHYDROLIPOYL DEHYDROGENASE, MITOCHONDRIAL"/>
    <property type="match status" value="1"/>
</dbReference>
<dbReference type="OrthoDB" id="361797at2759"/>
<evidence type="ECO:0000256" key="1">
    <source>
        <dbReference type="ARBA" id="ARBA00007532"/>
    </source>
</evidence>
<evidence type="ECO:0000256" key="2">
    <source>
        <dbReference type="ARBA" id="ARBA00023027"/>
    </source>
</evidence>
<evidence type="ECO:0000259" key="3">
    <source>
        <dbReference type="Pfam" id="PF02852"/>
    </source>
</evidence>
<dbReference type="InParanoid" id="V5FQ81"/>
<dbReference type="InterPro" id="IPR004099">
    <property type="entry name" value="Pyr_nucl-diS_OxRdtase_dimer"/>
</dbReference>
<dbReference type="InterPro" id="IPR016156">
    <property type="entry name" value="FAD/NAD-linked_Rdtase_dimer_sf"/>
</dbReference>
<dbReference type="AlphaFoldDB" id="V5FQ81"/>
<dbReference type="Pfam" id="PF02852">
    <property type="entry name" value="Pyr_redox_dim"/>
    <property type="match status" value="1"/>
</dbReference>
<dbReference type="GO" id="GO:0006103">
    <property type="term" value="P:2-oxoglutarate metabolic process"/>
    <property type="evidence" value="ECO:0007669"/>
    <property type="project" value="TreeGrafter"/>
</dbReference>
<keyword evidence="5" id="KW-1185">Reference proteome</keyword>
<evidence type="ECO:0000313" key="5">
    <source>
        <dbReference type="Proteomes" id="UP000018001"/>
    </source>
</evidence>
<dbReference type="GO" id="GO:0050660">
    <property type="term" value="F:flavin adenine dinucleotide binding"/>
    <property type="evidence" value="ECO:0007669"/>
    <property type="project" value="TreeGrafter"/>
</dbReference>
<gene>
    <name evidence="4" type="ORF">PVAR5_8979</name>
</gene>
<dbReference type="HOGENOM" id="CLU_1669144_0_0_1"/>
<dbReference type="Proteomes" id="UP000018001">
    <property type="component" value="Unassembled WGS sequence"/>
</dbReference>
<name>V5FQ81_BYSSN</name>
<feature type="domain" description="Pyridine nucleotide-disulphide oxidoreductase dimerisation" evidence="3">
    <location>
        <begin position="85"/>
        <end position="157"/>
    </location>
</feature>
<dbReference type="EMBL" id="BAUL01000398">
    <property type="protein sequence ID" value="GAE00240.1"/>
    <property type="molecule type" value="Genomic_DNA"/>
</dbReference>
<dbReference type="PRINTS" id="PR00411">
    <property type="entry name" value="PNDRDTASEI"/>
</dbReference>
<proteinExistence type="inferred from homology"/>
<dbReference type="SUPFAM" id="SSF55424">
    <property type="entry name" value="FAD/NAD-linked reductases, dimerisation (C-terminal) domain"/>
    <property type="match status" value="1"/>
</dbReference>
<dbReference type="InterPro" id="IPR036188">
    <property type="entry name" value="FAD/NAD-bd_sf"/>
</dbReference>
<comment type="caution">
    <text evidence="4">The sequence shown here is derived from an EMBL/GenBank/DDBJ whole genome shotgun (WGS) entry which is preliminary data.</text>
</comment>
<dbReference type="eggNOG" id="KOG1335">
    <property type="taxonomic scope" value="Eukaryota"/>
</dbReference>
<organism evidence="4 5">
    <name type="scientific">Byssochlamys spectabilis (strain No. 5 / NBRC 109023)</name>
    <name type="common">Paecilomyces variotii</name>
    <dbReference type="NCBI Taxonomy" id="1356009"/>
    <lineage>
        <taxon>Eukaryota</taxon>
        <taxon>Fungi</taxon>
        <taxon>Dikarya</taxon>
        <taxon>Ascomycota</taxon>
        <taxon>Pezizomycotina</taxon>
        <taxon>Eurotiomycetes</taxon>
        <taxon>Eurotiomycetidae</taxon>
        <taxon>Eurotiales</taxon>
        <taxon>Thermoascaceae</taxon>
        <taxon>Paecilomyces</taxon>
    </lineage>
</organism>
<reference evidence="5" key="1">
    <citation type="journal article" date="2014" name="Genome Announc.">
        <title>Draft genome sequence of the formaldehyde-resistant fungus Byssochlamys spectabilis No. 5 (anamorph Paecilomyces variotii No. 5) (NBRC109023).</title>
        <authorList>
            <person name="Oka T."/>
            <person name="Ekino K."/>
            <person name="Fukuda K."/>
            <person name="Nomura Y."/>
        </authorList>
    </citation>
    <scope>NUCLEOTIDE SEQUENCE [LARGE SCALE GENOMIC DNA]</scope>
    <source>
        <strain evidence="5">No. 5 / NBRC 109023</strain>
    </source>
</reference>